<dbReference type="SUPFAM" id="SSF54001">
    <property type="entry name" value="Cysteine proteinases"/>
    <property type="match status" value="1"/>
</dbReference>
<dbReference type="InterPro" id="IPR038765">
    <property type="entry name" value="Papain-like_cys_pep_sf"/>
</dbReference>
<dbReference type="PANTHER" id="PTHR35532:SF5">
    <property type="entry name" value="CARBOHYDRATE-BINDING DOMAIN-CONTAINING PROTEIN"/>
    <property type="match status" value="1"/>
</dbReference>
<proteinExistence type="predicted"/>
<dbReference type="EMBL" id="CP013213">
    <property type="protein sequence ID" value="AMC93948.1"/>
    <property type="molecule type" value="Genomic_DNA"/>
</dbReference>
<dbReference type="Gene3D" id="3.10.620.30">
    <property type="match status" value="1"/>
</dbReference>
<feature type="domain" description="Transglutaminase-like" evidence="1">
    <location>
        <begin position="139"/>
        <end position="198"/>
    </location>
</feature>
<keyword evidence="3" id="KW-1185">Reference proteome</keyword>
<sequence length="761" mass="87956">MEIVHQINADYEKRKHEYKALSFDSYCDQEVLYAKYILAYLMDNDLGITQDQLDDFVQHSYFIKSKYAQEVPEQIYLDYVVQPRINNETLDASRNTFYELLKPICCDDCVDTIFAINTWMISMVQYRSTDARTQNPSLTLKSGIGRCGEKSTFLVHAYRSVGIPARQIYAPWWSHCDDRHAWVEVYVNGAWQYLSAGDSAKEFNNAWFTPSASRSLILRTNQFSNLTQDEAIVEKRGIHTKINVTHHYTKTRNLTIYVGLKDCHEISIAILNYGILRNVATLKVQDNKATVEIGYGDCFVRVQTNHKIYLKEIAARDMVVEINETDLLSDIGFNLIQVPFKETIPYDTSDEKKQTLYKTIKNQNLNQYHKRMEAIKPEIVNTKAHQRLKEALGEPYANQVKACLTQKDLFDFDAQVLIDYAKVVQKWKKSVPSDIFQSALLNPRVSHEDLTFNTEALVQFPFSTPQQIYQEIMNWDSGPCDYFMEDTILPFEVMLKRKRGTLNDKLHLITMICRVKGYPTRLNRHSQTLEVYNRGKFEPLGGHLSYELSIETQDKLLNIALSPFSLISESGNFDLDQPISYYEQGDYVLTLSKRYPDGSVIGKVVPISLTQDLNLEVSVPKRSYNGAFENTDMRLYLDESWDNTLSILCFGQVDEEPTQHIINELIEISDVLNGQSFSLHLYNIGNPNHEMIQKLKGVISNTQVHTQWDKHWLHQIIQANHLDANVLPFIAIIKNRITLWSTSGYQVNAINNPWIRQIFID</sequence>
<dbReference type="Pfam" id="PF01841">
    <property type="entry name" value="Transglut_core"/>
    <property type="match status" value="1"/>
</dbReference>
<dbReference type="Proteomes" id="UP000063781">
    <property type="component" value="Chromosome"/>
</dbReference>
<evidence type="ECO:0000259" key="1">
    <source>
        <dbReference type="SMART" id="SM00460"/>
    </source>
</evidence>
<dbReference type="PANTHER" id="PTHR35532">
    <property type="entry name" value="SIMILAR TO POLYHYDROXYALKANOATE DEPOLYMERASE"/>
    <property type="match status" value="1"/>
</dbReference>
<dbReference type="STRING" id="1514105.AOC36_08095"/>
<evidence type="ECO:0000313" key="3">
    <source>
        <dbReference type="Proteomes" id="UP000063781"/>
    </source>
</evidence>
<reference evidence="2 3" key="1">
    <citation type="submission" date="2015-10" db="EMBL/GenBank/DDBJ databases">
        <title>Erysipelothrix larvae sp. LV19 isolated from the larval gut of the rhinoceros beetle, Trypoxylus dichotomus.</title>
        <authorList>
            <person name="Lim S."/>
            <person name="Kim B.-C."/>
        </authorList>
    </citation>
    <scope>NUCLEOTIDE SEQUENCE [LARGE SCALE GENOMIC DNA]</scope>
    <source>
        <strain evidence="2 3">LV19</strain>
    </source>
</reference>
<dbReference type="InterPro" id="IPR002931">
    <property type="entry name" value="Transglutaminase-like"/>
</dbReference>
<name>A0A109UHD4_9FIRM</name>
<organism evidence="2 3">
    <name type="scientific">Erysipelothrix larvae</name>
    <dbReference type="NCBI Taxonomy" id="1514105"/>
    <lineage>
        <taxon>Bacteria</taxon>
        <taxon>Bacillati</taxon>
        <taxon>Bacillota</taxon>
        <taxon>Erysipelotrichia</taxon>
        <taxon>Erysipelotrichales</taxon>
        <taxon>Erysipelotrichaceae</taxon>
        <taxon>Erysipelothrix</taxon>
    </lineage>
</organism>
<dbReference type="AlphaFoldDB" id="A0A109UHD4"/>
<protein>
    <recommendedName>
        <fullName evidence="1">Transglutaminase-like domain-containing protein</fullName>
    </recommendedName>
</protein>
<dbReference type="KEGG" id="erl:AOC36_08095"/>
<dbReference type="RefSeq" id="WP_067633206.1">
    <property type="nucleotide sequence ID" value="NZ_CP013213.1"/>
</dbReference>
<accession>A0A109UHD4</accession>
<dbReference type="OrthoDB" id="9787782at2"/>
<dbReference type="SMART" id="SM00460">
    <property type="entry name" value="TGc"/>
    <property type="match status" value="1"/>
</dbReference>
<evidence type="ECO:0000313" key="2">
    <source>
        <dbReference type="EMBL" id="AMC93948.1"/>
    </source>
</evidence>
<gene>
    <name evidence="2" type="ORF">AOC36_08095</name>
</gene>